<evidence type="ECO:0000313" key="2">
    <source>
        <dbReference type="EMBL" id="PSJ92701.1"/>
    </source>
</evidence>
<protein>
    <submittedName>
        <fullName evidence="2">Uncharacterized protein</fullName>
    </submittedName>
</protein>
<dbReference type="AlphaFoldDB" id="A0A2P7V0D8"/>
<feature type="transmembrane region" description="Helical" evidence="1">
    <location>
        <begin position="36"/>
        <end position="56"/>
    </location>
</feature>
<dbReference type="Proteomes" id="UP000240419">
    <property type="component" value="Unassembled WGS sequence"/>
</dbReference>
<evidence type="ECO:0000256" key="1">
    <source>
        <dbReference type="SAM" id="Phobius"/>
    </source>
</evidence>
<reference evidence="2 3" key="1">
    <citation type="submission" date="2018-03" db="EMBL/GenBank/DDBJ databases">
        <title>Brevisbacillus phylogenomics.</title>
        <authorList>
            <person name="Dunlap C."/>
        </authorList>
    </citation>
    <scope>NUCLEOTIDE SEQUENCE [LARGE SCALE GENOMIC DNA]</scope>
    <source>
        <strain evidence="2 3">NRRL NRS-1210</strain>
    </source>
</reference>
<proteinExistence type="predicted"/>
<dbReference type="EMBL" id="PXZM01000032">
    <property type="protein sequence ID" value="PSJ92701.1"/>
    <property type="molecule type" value="Genomic_DNA"/>
</dbReference>
<accession>A0A2P7V0D8</accession>
<keyword evidence="3" id="KW-1185">Reference proteome</keyword>
<keyword evidence="1" id="KW-0472">Membrane</keyword>
<feature type="transmembrane region" description="Helical" evidence="1">
    <location>
        <begin position="6"/>
        <end position="29"/>
    </location>
</feature>
<keyword evidence="1" id="KW-1133">Transmembrane helix</keyword>
<sequence>MSFELVINLFCIGILPVITAPILLCYAFYRDKQRLFRIWLFLMLASLIFTAFFSYFCWDTITYLFEIISAGLNH</sequence>
<comment type="caution">
    <text evidence="2">The sequence shown here is derived from an EMBL/GenBank/DDBJ whole genome shotgun (WGS) entry which is preliminary data.</text>
</comment>
<gene>
    <name evidence="2" type="ORF">C7R93_19625</name>
</gene>
<evidence type="ECO:0000313" key="3">
    <source>
        <dbReference type="Proteomes" id="UP000240419"/>
    </source>
</evidence>
<organism evidence="2 3">
    <name type="scientific">Brevibacillus fortis</name>
    <dbReference type="NCBI Taxonomy" id="2126352"/>
    <lineage>
        <taxon>Bacteria</taxon>
        <taxon>Bacillati</taxon>
        <taxon>Bacillota</taxon>
        <taxon>Bacilli</taxon>
        <taxon>Bacillales</taxon>
        <taxon>Paenibacillaceae</taxon>
        <taxon>Brevibacillus</taxon>
    </lineage>
</organism>
<name>A0A2P7V0D8_9BACL</name>
<keyword evidence="1" id="KW-0812">Transmembrane</keyword>